<reference evidence="3" key="1">
    <citation type="submission" date="2020-06" db="EMBL/GenBank/DDBJ databases">
        <title>Draft genomic sequecing of Geomonas sp. Red736.</title>
        <authorList>
            <person name="Itoh H."/>
            <person name="Xu Z.X."/>
            <person name="Ushijima N."/>
            <person name="Masuda Y."/>
            <person name="Shiratori Y."/>
            <person name="Senoo K."/>
        </authorList>
    </citation>
    <scope>NUCLEOTIDE SEQUENCE [LARGE SCALE GENOMIC DNA]</scope>
    <source>
        <strain evidence="3">Red736</strain>
    </source>
</reference>
<gene>
    <name evidence="2" type="ORF">GMPD_03630</name>
</gene>
<sequence>MIIRPYKLSLSLWERARVRAPLGSTMFDCSELRNLPHPASGHPLPEGEGTWTGKNVKE</sequence>
<name>A0A6V8MRB1_9BACT</name>
<comment type="caution">
    <text evidence="2">The sequence shown here is derived from an EMBL/GenBank/DDBJ whole genome shotgun (WGS) entry which is preliminary data.</text>
</comment>
<dbReference type="AlphaFoldDB" id="A0A6V8MRB1"/>
<evidence type="ECO:0000256" key="1">
    <source>
        <dbReference type="SAM" id="MobiDB-lite"/>
    </source>
</evidence>
<proteinExistence type="predicted"/>
<evidence type="ECO:0000313" key="2">
    <source>
        <dbReference type="EMBL" id="GFO62444.1"/>
    </source>
</evidence>
<protein>
    <submittedName>
        <fullName evidence="2">Uncharacterized protein</fullName>
    </submittedName>
</protein>
<feature type="region of interest" description="Disordered" evidence="1">
    <location>
        <begin position="38"/>
        <end position="58"/>
    </location>
</feature>
<accession>A0A6V8MRB1</accession>
<dbReference type="EMBL" id="BLXY01000001">
    <property type="protein sequence ID" value="GFO62444.1"/>
    <property type="molecule type" value="Genomic_DNA"/>
</dbReference>
<evidence type="ECO:0000313" key="3">
    <source>
        <dbReference type="Proteomes" id="UP000568888"/>
    </source>
</evidence>
<organism evidence="2 3">
    <name type="scientific">Geomonas paludis</name>
    <dbReference type="NCBI Taxonomy" id="2740185"/>
    <lineage>
        <taxon>Bacteria</taxon>
        <taxon>Pseudomonadati</taxon>
        <taxon>Thermodesulfobacteriota</taxon>
        <taxon>Desulfuromonadia</taxon>
        <taxon>Geobacterales</taxon>
        <taxon>Geobacteraceae</taxon>
        <taxon>Geomonas</taxon>
    </lineage>
</organism>
<dbReference type="Proteomes" id="UP000568888">
    <property type="component" value="Unassembled WGS sequence"/>
</dbReference>